<name>A0A3B0XYS8_9ZZZZ</name>
<dbReference type="SUPFAM" id="SSF52540">
    <property type="entry name" value="P-loop containing nucleoside triphosphate hydrolases"/>
    <property type="match status" value="1"/>
</dbReference>
<evidence type="ECO:0000256" key="3">
    <source>
        <dbReference type="ARBA" id="ARBA00022777"/>
    </source>
</evidence>
<sequence length="293" mass="32610">MERIKQALELARQERIKNGGKVSGSTEKTTANIQSVEEQEITYTNTRTVPIPVGKLREKRIITEQQNSISDAYRILRTQVLQRLNEKNWNTLAVTSPCNGAGKSLTAINLAMSLAREIDNTVLLIDANLRSPALDKYFDFHSQYGLSDYLTQDKPLDEMLVNPQGISRFVVLPAGRAIANSSEMLSSPKMQRLVEEVKHRYPSRIVIFDLPPILESSDALAFIPNADATLVVIAEGNTQQSDLKQAFELLEGNEVIGTVLNKAYSADKDHAGLDIKQGWVSRFIAKLSKKSLN</sequence>
<organism evidence="7">
    <name type="scientific">hydrothermal vent metagenome</name>
    <dbReference type="NCBI Taxonomy" id="652676"/>
    <lineage>
        <taxon>unclassified sequences</taxon>
        <taxon>metagenomes</taxon>
        <taxon>ecological metagenomes</taxon>
    </lineage>
</organism>
<evidence type="ECO:0000259" key="6">
    <source>
        <dbReference type="Pfam" id="PF13614"/>
    </source>
</evidence>
<keyword evidence="5" id="KW-0829">Tyrosine-protein kinase</keyword>
<feature type="domain" description="AAA" evidence="6">
    <location>
        <begin position="93"/>
        <end position="235"/>
    </location>
</feature>
<dbReference type="InterPro" id="IPR027417">
    <property type="entry name" value="P-loop_NTPase"/>
</dbReference>
<evidence type="ECO:0000256" key="1">
    <source>
        <dbReference type="ARBA" id="ARBA00022679"/>
    </source>
</evidence>
<evidence type="ECO:0000313" key="7">
    <source>
        <dbReference type="EMBL" id="VAW69840.1"/>
    </source>
</evidence>
<dbReference type="InterPro" id="IPR005702">
    <property type="entry name" value="Wzc-like_C"/>
</dbReference>
<keyword evidence="2" id="KW-0547">Nucleotide-binding</keyword>
<gene>
    <name evidence="7" type="ORF">MNBD_GAMMA10-1905</name>
</gene>
<keyword evidence="1" id="KW-0808">Transferase</keyword>
<proteinExistence type="predicted"/>
<dbReference type="PANTHER" id="PTHR32309">
    <property type="entry name" value="TYROSINE-PROTEIN KINASE"/>
    <property type="match status" value="1"/>
</dbReference>
<evidence type="ECO:0000256" key="4">
    <source>
        <dbReference type="ARBA" id="ARBA00022840"/>
    </source>
</evidence>
<protein>
    <recommendedName>
        <fullName evidence="6">AAA domain-containing protein</fullName>
    </recommendedName>
</protein>
<keyword evidence="3" id="KW-0418">Kinase</keyword>
<dbReference type="InterPro" id="IPR025669">
    <property type="entry name" value="AAA_dom"/>
</dbReference>
<dbReference type="EMBL" id="UOFJ01000469">
    <property type="protein sequence ID" value="VAW69840.1"/>
    <property type="molecule type" value="Genomic_DNA"/>
</dbReference>
<keyword evidence="4" id="KW-0067">ATP-binding</keyword>
<accession>A0A3B0XYS8</accession>
<reference evidence="7" key="1">
    <citation type="submission" date="2018-06" db="EMBL/GenBank/DDBJ databases">
        <authorList>
            <person name="Zhirakovskaya E."/>
        </authorList>
    </citation>
    <scope>NUCLEOTIDE SEQUENCE</scope>
</reference>
<dbReference type="CDD" id="cd05387">
    <property type="entry name" value="BY-kinase"/>
    <property type="match status" value="1"/>
</dbReference>
<evidence type="ECO:0000256" key="5">
    <source>
        <dbReference type="ARBA" id="ARBA00023137"/>
    </source>
</evidence>
<dbReference type="InterPro" id="IPR050445">
    <property type="entry name" value="Bact_polysacc_biosynth/exp"/>
</dbReference>
<evidence type="ECO:0000256" key="2">
    <source>
        <dbReference type="ARBA" id="ARBA00022741"/>
    </source>
</evidence>
<dbReference type="Pfam" id="PF13614">
    <property type="entry name" value="AAA_31"/>
    <property type="match status" value="1"/>
</dbReference>
<dbReference type="AlphaFoldDB" id="A0A3B0XYS8"/>
<dbReference type="PANTHER" id="PTHR32309:SF31">
    <property type="entry name" value="CAPSULAR EXOPOLYSACCHARIDE FAMILY"/>
    <property type="match status" value="1"/>
</dbReference>
<dbReference type="Gene3D" id="3.40.50.300">
    <property type="entry name" value="P-loop containing nucleotide triphosphate hydrolases"/>
    <property type="match status" value="1"/>
</dbReference>